<feature type="transmembrane region" description="Helical" evidence="13">
    <location>
        <begin position="142"/>
        <end position="164"/>
    </location>
</feature>
<keyword evidence="6 13" id="KW-0812">Transmembrane</keyword>
<dbReference type="InterPro" id="IPR021261">
    <property type="entry name" value="GPCAT"/>
</dbReference>
<feature type="transmembrane region" description="Helical" evidence="13">
    <location>
        <begin position="93"/>
        <end position="110"/>
    </location>
</feature>
<evidence type="ECO:0000256" key="13">
    <source>
        <dbReference type="SAM" id="Phobius"/>
    </source>
</evidence>
<proteinExistence type="inferred from homology"/>
<feature type="transmembrane region" description="Helical" evidence="13">
    <location>
        <begin position="1205"/>
        <end position="1229"/>
    </location>
</feature>
<dbReference type="AlphaFoldDB" id="A0A7S4JRP2"/>
<evidence type="ECO:0000256" key="2">
    <source>
        <dbReference type="ARBA" id="ARBA00006675"/>
    </source>
</evidence>
<evidence type="ECO:0000256" key="9">
    <source>
        <dbReference type="ARBA" id="ARBA00023136"/>
    </source>
</evidence>
<gene>
    <name evidence="14" type="ORF">OAUR00152_LOCUS32600</name>
</gene>
<comment type="subcellular location">
    <subcellularLocation>
        <location evidence="1">Membrane</location>
        <topology evidence="1">Multi-pass membrane protein</topology>
    </subcellularLocation>
</comment>
<evidence type="ECO:0000256" key="11">
    <source>
        <dbReference type="ARBA" id="ARBA00023264"/>
    </source>
</evidence>
<evidence type="ECO:0000256" key="8">
    <source>
        <dbReference type="ARBA" id="ARBA00023098"/>
    </source>
</evidence>
<evidence type="ECO:0000256" key="3">
    <source>
        <dbReference type="ARBA" id="ARBA00019082"/>
    </source>
</evidence>
<dbReference type="EMBL" id="HBKQ01047248">
    <property type="protein sequence ID" value="CAE2272030.1"/>
    <property type="molecule type" value="Transcribed_RNA"/>
</dbReference>
<sequence>MDSNSKDFPFFYRTMESMSIDEAIGISQRGFGEISAQRTADGTTFPGSSIPSRGMMERDAMTGEEFHKIQTMIEEVDRMVQAITEKLFDEMHFAYGVLNCLLITFVFGVYPQHFWLLYLIEMSYLIPRNQLERIRARPLNKAFYYVDYCWMMNFVALLALVALVSHSLLKMAGLCFMPEALRKHIFLAVLGTAGGPLLFATALLPHIALLFHDIDTMTGLFIHIFPPMISYTLRWRSDEIRQAWPNIFHLDYLDKIQFSSWSILGTVAGNALAIYAVWFITYLIWMLLIGIDLPRKDRKAAVGAKYFLEPKYDTCFHSFMRGGACIALGSMLWGRPRAVSLQQVETNHFERRDFIAHMTYHCICTLFSIFGLGYLCFEIKAAHASFLVLIISLAVRRGAKRYRYYSTQMYSQTLRKHFAVLQNSSFQEQRDEAENSVDDSCCLEYLLQSKVMPALGTRIGLVPNYFITRGESIPQNEARTLTGFCRMSLSRFLKIFYKWDFRDEESYREFDSLVHKLGLVHQNGNGAVKVAATDVINRPLYRNGETILHALIKRRQLKFVKSLLLHSDGMLNINQINKRGQSALDYAFDRLEVEIVFLLRLYGAEDSHGNVPNSLGYFEWLCTDMIANLDTGRWLHRRSVTAIMSHVMSSPLPQQELLDWALDECGSACLDDSTLKLLSKLPHLFAITLADGCDAVTNHEAWATLIRYLLSARRHASTTHDENESSDPLHGDSVDPSNAIDFPTQVLCEDISQLLNDKGADQATMRVAGRTLFFTLRRDNTRDVALKLSKSFEETKHPHPLAKEADMNNRMEHLKPMFGLQSEYPSGSQLLTITNLPNAMRLAVETQQAKGYHPFALSNELARGITALLYYPPKGYGQYVNDPCLSMDDCRSGILKAAHDYAVLARNGLFHGALVDIQHDSVREQRPHVWSFESFLTRFRGGAGRIDRGFAGLSAPNVRVSGLGDLKHIINCKQVQARYDPSVIHAQHNILYDDQERFQVCLLEQLGAGLFATSLLIASCWEGRSRAGVSESSNIDLAETLSEGFSTFLSGYLGVSLERAESLLRLMHTDFPLMARQVKMFASAWYVQVAESAPRRPIFGAVAKFTGALSHPTAFVHFSQRSGRNLQQEGYSLGGIAAVYQSSHDGTMEAGGLPEGYPRVDTSMMRCSPTWVRGHGWVNSEGAAHFGSYEGALPFQQLIRDLYTVTYLAAMIRASATSLLILAVTFLRITFL</sequence>
<dbReference type="SUPFAM" id="SSF48403">
    <property type="entry name" value="Ankyrin repeat"/>
    <property type="match status" value="1"/>
</dbReference>
<dbReference type="InterPro" id="IPR036770">
    <property type="entry name" value="Ankyrin_rpt-contain_sf"/>
</dbReference>
<evidence type="ECO:0000256" key="12">
    <source>
        <dbReference type="ARBA" id="ARBA00023315"/>
    </source>
</evidence>
<dbReference type="GO" id="GO:0016746">
    <property type="term" value="F:acyltransferase activity"/>
    <property type="evidence" value="ECO:0007669"/>
    <property type="project" value="UniProtKB-KW"/>
</dbReference>
<keyword evidence="7 13" id="KW-1133">Transmembrane helix</keyword>
<keyword evidence="11" id="KW-1208">Phospholipid metabolism</keyword>
<keyword evidence="8" id="KW-0443">Lipid metabolism</keyword>
<keyword evidence="9 13" id="KW-0472">Membrane</keyword>
<reference evidence="14" key="1">
    <citation type="submission" date="2021-01" db="EMBL/GenBank/DDBJ databases">
        <authorList>
            <person name="Corre E."/>
            <person name="Pelletier E."/>
            <person name="Niang G."/>
            <person name="Scheremetjew M."/>
            <person name="Finn R."/>
            <person name="Kale V."/>
            <person name="Holt S."/>
            <person name="Cochrane G."/>
            <person name="Meng A."/>
            <person name="Brown T."/>
            <person name="Cohen L."/>
        </authorList>
    </citation>
    <scope>NUCLEOTIDE SEQUENCE</scope>
    <source>
        <strain evidence="14">Isolate 1302-5</strain>
    </source>
</reference>
<comment type="similarity">
    <text evidence="2">Belongs to the GPC1 family.</text>
</comment>
<organism evidence="14">
    <name type="scientific">Odontella aurita</name>
    <dbReference type="NCBI Taxonomy" id="265563"/>
    <lineage>
        <taxon>Eukaryota</taxon>
        <taxon>Sar</taxon>
        <taxon>Stramenopiles</taxon>
        <taxon>Ochrophyta</taxon>
        <taxon>Bacillariophyta</taxon>
        <taxon>Mediophyceae</taxon>
        <taxon>Biddulphiophycidae</taxon>
        <taxon>Eupodiscales</taxon>
        <taxon>Odontellaceae</taxon>
        <taxon>Odontella</taxon>
    </lineage>
</organism>
<keyword evidence="5" id="KW-0808">Transferase</keyword>
<dbReference type="PANTHER" id="PTHR31201">
    <property type="entry name" value="OS01G0585100 PROTEIN"/>
    <property type="match status" value="1"/>
</dbReference>
<dbReference type="Pfam" id="PF10998">
    <property type="entry name" value="DUF2838"/>
    <property type="match status" value="1"/>
</dbReference>
<keyword evidence="10" id="KW-0594">Phospholipid biosynthesis</keyword>
<feature type="transmembrane region" description="Helical" evidence="13">
    <location>
        <begin position="261"/>
        <end position="289"/>
    </location>
</feature>
<keyword evidence="12" id="KW-0012">Acyltransferase</keyword>
<protein>
    <recommendedName>
        <fullName evidence="3">Glycerophosphocholine acyltransferase 1</fullName>
    </recommendedName>
</protein>
<evidence type="ECO:0000256" key="4">
    <source>
        <dbReference type="ARBA" id="ARBA00022516"/>
    </source>
</evidence>
<evidence type="ECO:0000256" key="10">
    <source>
        <dbReference type="ARBA" id="ARBA00023209"/>
    </source>
</evidence>
<dbReference type="PANTHER" id="PTHR31201:SF1">
    <property type="entry name" value="GLYCEROPHOSPHOCHOLINE ACYLTRANSFERASE 1"/>
    <property type="match status" value="1"/>
</dbReference>
<evidence type="ECO:0000313" key="14">
    <source>
        <dbReference type="EMBL" id="CAE2272030.1"/>
    </source>
</evidence>
<evidence type="ECO:0000256" key="5">
    <source>
        <dbReference type="ARBA" id="ARBA00022679"/>
    </source>
</evidence>
<evidence type="ECO:0000256" key="1">
    <source>
        <dbReference type="ARBA" id="ARBA00004141"/>
    </source>
</evidence>
<dbReference type="GO" id="GO:0016020">
    <property type="term" value="C:membrane"/>
    <property type="evidence" value="ECO:0007669"/>
    <property type="project" value="UniProtKB-SubCell"/>
</dbReference>
<feature type="transmembrane region" description="Helical" evidence="13">
    <location>
        <begin position="185"/>
        <end position="211"/>
    </location>
</feature>
<feature type="transmembrane region" description="Helical" evidence="13">
    <location>
        <begin position="354"/>
        <end position="375"/>
    </location>
</feature>
<dbReference type="GO" id="GO:0006656">
    <property type="term" value="P:phosphatidylcholine biosynthetic process"/>
    <property type="evidence" value="ECO:0007669"/>
    <property type="project" value="TreeGrafter"/>
</dbReference>
<keyword evidence="4" id="KW-0444">Lipid biosynthesis</keyword>
<evidence type="ECO:0000256" key="7">
    <source>
        <dbReference type="ARBA" id="ARBA00022989"/>
    </source>
</evidence>
<dbReference type="Gene3D" id="1.25.40.20">
    <property type="entry name" value="Ankyrin repeat-containing domain"/>
    <property type="match status" value="1"/>
</dbReference>
<evidence type="ECO:0000256" key="6">
    <source>
        <dbReference type="ARBA" id="ARBA00022692"/>
    </source>
</evidence>
<name>A0A7S4JRP2_9STRA</name>
<accession>A0A7S4JRP2</accession>